<dbReference type="AlphaFoldDB" id="B3G4F0"/>
<dbReference type="InterPro" id="IPR035940">
    <property type="entry name" value="CAP_sf"/>
</dbReference>
<feature type="chain" id="PRO_5002788699" description="Apple domain-containing protein" evidence="1">
    <location>
        <begin position="20"/>
        <end position="311"/>
    </location>
</feature>
<feature type="signal peptide" evidence="1">
    <location>
        <begin position="1"/>
        <end position="19"/>
    </location>
</feature>
<dbReference type="InterPro" id="IPR003609">
    <property type="entry name" value="Pan_app"/>
</dbReference>
<proteinExistence type="predicted"/>
<evidence type="ECO:0000313" key="3">
    <source>
        <dbReference type="EMBL" id="ACD54698.1"/>
    </source>
</evidence>
<dbReference type="Pfam" id="PF00024">
    <property type="entry name" value="PAN_1"/>
    <property type="match status" value="2"/>
</dbReference>
<feature type="domain" description="Apple" evidence="2">
    <location>
        <begin position="152"/>
        <end position="196"/>
    </location>
</feature>
<dbReference type="Gene3D" id="3.40.33.10">
    <property type="entry name" value="CAP"/>
    <property type="match status" value="1"/>
</dbReference>
<feature type="domain" description="Apple" evidence="2">
    <location>
        <begin position="61"/>
        <end position="111"/>
    </location>
</feature>
<dbReference type="Gene3D" id="3.50.4.10">
    <property type="entry name" value="Hepatocyte Growth Factor"/>
    <property type="match status" value="1"/>
</dbReference>
<evidence type="ECO:0000259" key="2">
    <source>
        <dbReference type="Pfam" id="PF00024"/>
    </source>
</evidence>
<accession>B3G4F0</accession>
<reference evidence="3" key="1">
    <citation type="journal article" date="2008" name="Science">
        <title>Massive horizontal gene transfer in bdelloid rotifers.</title>
        <authorList>
            <person name="Gladyshev E.A."/>
            <person name="Meselson M.S."/>
            <person name="Arkhipova I.R."/>
        </authorList>
    </citation>
    <scope>NUCLEOTIDE SEQUENCE</scope>
</reference>
<name>B3G4F0_ADIVA</name>
<keyword evidence="1" id="KW-0732">Signal</keyword>
<organism evidence="3">
    <name type="scientific">Adineta vaga</name>
    <name type="common">Rotifer</name>
    <name type="synonym">Callidina vaga</name>
    <dbReference type="NCBI Taxonomy" id="104782"/>
    <lineage>
        <taxon>Eukaryota</taxon>
        <taxon>Metazoa</taxon>
        <taxon>Spiralia</taxon>
        <taxon>Gnathifera</taxon>
        <taxon>Rotifera</taxon>
        <taxon>Eurotatoria</taxon>
        <taxon>Bdelloidea</taxon>
        <taxon>Adinetida</taxon>
        <taxon>Adinetidae</taxon>
        <taxon>Adineta</taxon>
    </lineage>
</organism>
<dbReference type="SUPFAM" id="SSF57414">
    <property type="entry name" value="Hairpin loop containing domain-like"/>
    <property type="match status" value="1"/>
</dbReference>
<sequence>MSLIIRGILILLLIYYSSAKKNPFHQSGKDYLYSKRLFQLLRQLQTNDNQQFLKRTSEGDCSADLTEGYKWTGKSTFYSYGIDSIQRCLDLCDTNEFCRGWSYEKETQLCDGMYDIRGVSIHEGVVSGSCAGNTLKVKCTEVQNGGFWGWLSDESLADVSDMETCMKACDEMKTCYGWLYAESEKTCSFFDNIGDFYESDYFKGGKCLGKQERIIVSDKIKIFRSEVLERHNLKRKEHCVSELTLDSTLNQISQDIAKKFADDDIAPPVYQGDKMINIYYTKSNAALHGKSILNKEKFYLNIFFITRWCCC</sequence>
<protein>
    <recommendedName>
        <fullName evidence="2">Apple domain-containing protein</fullName>
    </recommendedName>
</protein>
<evidence type="ECO:0000256" key="1">
    <source>
        <dbReference type="SAM" id="SignalP"/>
    </source>
</evidence>
<dbReference type="EMBL" id="EU643479">
    <property type="protein sequence ID" value="ACD54698.1"/>
    <property type="molecule type" value="Genomic_DNA"/>
</dbReference>